<keyword evidence="5" id="KW-1185">Reference proteome</keyword>
<reference evidence="4 5" key="1">
    <citation type="submission" date="2021-06" db="EMBL/GenBank/DDBJ databases">
        <authorList>
            <person name="Sun Q."/>
            <person name="Li D."/>
        </authorList>
    </citation>
    <scope>NUCLEOTIDE SEQUENCE [LARGE SCALE GENOMIC DNA]</scope>
    <source>
        <strain evidence="4 5">MSJ-11</strain>
    </source>
</reference>
<protein>
    <submittedName>
        <fullName evidence="4">PTS glucose transporter subunit IIA</fullName>
    </submittedName>
</protein>
<dbReference type="PROSITE" id="PS51093">
    <property type="entry name" value="PTS_EIIA_TYPE_1"/>
    <property type="match status" value="1"/>
</dbReference>
<keyword evidence="2" id="KW-0418">Kinase</keyword>
<dbReference type="EMBL" id="JAHLQF010000004">
    <property type="protein sequence ID" value="MBU5486237.1"/>
    <property type="molecule type" value="Genomic_DNA"/>
</dbReference>
<dbReference type="InterPro" id="IPR001127">
    <property type="entry name" value="PTS_EIIA_1_perm"/>
</dbReference>
<keyword evidence="4" id="KW-0762">Sugar transport</keyword>
<dbReference type="RefSeq" id="WP_216440815.1">
    <property type="nucleotide sequence ID" value="NZ_JAHLQF010000004.1"/>
</dbReference>
<evidence type="ECO:0000256" key="1">
    <source>
        <dbReference type="ARBA" id="ARBA00022683"/>
    </source>
</evidence>
<dbReference type="PROSITE" id="PS00371">
    <property type="entry name" value="PTS_EIIA_TYPE_1_HIS"/>
    <property type="match status" value="1"/>
</dbReference>
<comment type="caution">
    <text evidence="4">The sequence shown here is derived from an EMBL/GenBank/DDBJ whole genome shotgun (WGS) entry which is preliminary data.</text>
</comment>
<evidence type="ECO:0000313" key="4">
    <source>
        <dbReference type="EMBL" id="MBU5486237.1"/>
    </source>
</evidence>
<accession>A0ABS6EM85</accession>
<organism evidence="4 5">
    <name type="scientific">Clostridium mobile</name>
    <dbReference type="NCBI Taxonomy" id="2841512"/>
    <lineage>
        <taxon>Bacteria</taxon>
        <taxon>Bacillati</taxon>
        <taxon>Bacillota</taxon>
        <taxon>Clostridia</taxon>
        <taxon>Eubacteriales</taxon>
        <taxon>Clostridiaceae</taxon>
        <taxon>Clostridium</taxon>
    </lineage>
</organism>
<keyword evidence="2" id="KW-0808">Transferase</keyword>
<keyword evidence="1" id="KW-0598">Phosphotransferase system</keyword>
<gene>
    <name evidence="4" type="ORF">KQI86_18110</name>
</gene>
<proteinExistence type="predicted"/>
<dbReference type="PANTHER" id="PTHR45008:SF1">
    <property type="entry name" value="PTS SYSTEM GLUCOSE-SPECIFIC EIIA COMPONENT"/>
    <property type="match status" value="1"/>
</dbReference>
<dbReference type="InterPro" id="IPR050890">
    <property type="entry name" value="PTS_EIIA_component"/>
</dbReference>
<sequence>MFNLLKRNHILTAPMDGKVVDLSTIQDKVFSKKLVGEGVAIDPTNDVVVAPADGKLSLLFKTNHAFGMVLDNGIEILIHIGIDTIGLESEGFNPLVKEGDMLKSGEPVIKIDRELIINKGYSLITPIIITNVDVVKEIEYNTNENVKSGEDTLLTYKL</sequence>
<keyword evidence="4" id="KW-0813">Transport</keyword>
<evidence type="ECO:0000313" key="5">
    <source>
        <dbReference type="Proteomes" id="UP000726170"/>
    </source>
</evidence>
<dbReference type="Proteomes" id="UP000726170">
    <property type="component" value="Unassembled WGS sequence"/>
</dbReference>
<evidence type="ECO:0000259" key="3">
    <source>
        <dbReference type="PROSITE" id="PS51093"/>
    </source>
</evidence>
<dbReference type="Pfam" id="PF00358">
    <property type="entry name" value="PTS_EIIA_1"/>
    <property type="match status" value="1"/>
</dbReference>
<feature type="domain" description="PTS EIIA type-1" evidence="3">
    <location>
        <begin position="27"/>
        <end position="131"/>
    </location>
</feature>
<dbReference type="NCBIfam" id="TIGR00830">
    <property type="entry name" value="PTBA"/>
    <property type="match status" value="1"/>
</dbReference>
<evidence type="ECO:0000256" key="2">
    <source>
        <dbReference type="ARBA" id="ARBA00022777"/>
    </source>
</evidence>
<name>A0ABS6EM85_9CLOT</name>
<dbReference type="PANTHER" id="PTHR45008">
    <property type="entry name" value="PTS SYSTEM GLUCOSE-SPECIFIC EIIA COMPONENT"/>
    <property type="match status" value="1"/>
</dbReference>